<dbReference type="AlphaFoldDB" id="A0A3Q0SGS7"/>
<dbReference type="Ensembl" id="ENSACIT00000022812.1">
    <property type="protein sequence ID" value="ENSACIP00000022222.1"/>
    <property type="gene ID" value="ENSACIG00000017285.1"/>
</dbReference>
<feature type="transmembrane region" description="Helical" evidence="9">
    <location>
        <begin position="135"/>
        <end position="155"/>
    </location>
</feature>
<organism evidence="11 12">
    <name type="scientific">Amphilophus citrinellus</name>
    <name type="common">Midas cichlid</name>
    <name type="synonym">Cichlasoma citrinellum</name>
    <dbReference type="NCBI Taxonomy" id="61819"/>
    <lineage>
        <taxon>Eukaryota</taxon>
        <taxon>Metazoa</taxon>
        <taxon>Chordata</taxon>
        <taxon>Craniata</taxon>
        <taxon>Vertebrata</taxon>
        <taxon>Euteleostomi</taxon>
        <taxon>Actinopterygii</taxon>
        <taxon>Neopterygii</taxon>
        <taxon>Teleostei</taxon>
        <taxon>Neoteleostei</taxon>
        <taxon>Acanthomorphata</taxon>
        <taxon>Ovalentaria</taxon>
        <taxon>Cichlomorphae</taxon>
        <taxon>Cichliformes</taxon>
        <taxon>Cichlidae</taxon>
        <taxon>New World cichlids</taxon>
        <taxon>Cichlasomatinae</taxon>
        <taxon>Heroini</taxon>
        <taxon>Amphilophus</taxon>
    </lineage>
</organism>
<reference evidence="11" key="1">
    <citation type="submission" date="2025-08" db="UniProtKB">
        <authorList>
            <consortium name="Ensembl"/>
        </authorList>
    </citation>
    <scope>IDENTIFICATION</scope>
</reference>
<evidence type="ECO:0000259" key="10">
    <source>
        <dbReference type="PROSITE" id="PS50262"/>
    </source>
</evidence>
<evidence type="ECO:0000256" key="3">
    <source>
        <dbReference type="ARBA" id="ARBA00022989"/>
    </source>
</evidence>
<dbReference type="PANTHER" id="PTHR24232">
    <property type="entry name" value="G-PROTEIN COUPLED RECEPTOR"/>
    <property type="match status" value="1"/>
</dbReference>
<dbReference type="Pfam" id="PF00001">
    <property type="entry name" value="7tm_1"/>
    <property type="match status" value="1"/>
</dbReference>
<proteinExistence type="predicted"/>
<keyword evidence="12" id="KW-1185">Reference proteome</keyword>
<keyword evidence="3 9" id="KW-1133">Transmembrane helix</keyword>
<keyword evidence="7" id="KW-0325">Glycoprotein</keyword>
<dbReference type="OMA" id="QEDWICK"/>
<dbReference type="GO" id="GO:0004930">
    <property type="term" value="F:G protein-coupled receptor activity"/>
    <property type="evidence" value="ECO:0007669"/>
    <property type="project" value="UniProtKB-KW"/>
</dbReference>
<evidence type="ECO:0000256" key="9">
    <source>
        <dbReference type="SAM" id="Phobius"/>
    </source>
</evidence>
<dbReference type="PRINTS" id="PR00237">
    <property type="entry name" value="GPCRRHODOPSN"/>
</dbReference>
<dbReference type="PROSITE" id="PS50262">
    <property type="entry name" value="G_PROTEIN_RECEP_F1_2"/>
    <property type="match status" value="1"/>
</dbReference>
<keyword evidence="6" id="KW-0675">Receptor</keyword>
<sequence length="326" mass="37665">MSINDTICNITSTNCTICKLDIPQLLGYSPLFLLGFLINGAALRAFIATRHSWTDTHIYMLNLNIADFSLILFLIFRIYDAFFCLAKTYLCTFLINIHFLNMYASIFTTSAISVQRYLTIRFPLHARSWRRKKQVAFAVCLAIWIFVIMACVILRKNNYPENLWTCFERCKNIPFHTWAVMSLVFIGFLSPLLIVVFCSSQIILIFLKEAVKSEEMKNIVGIVTANMIVFIVCYTPIHIAFVADLFDELPPNWMCEKLPIHRYLLVSEWIASSNCCFDSISYYFLLKDFYLKENITRAISSFAPHLSAKQQSVSGLQQQRQTLSTY</sequence>
<dbReference type="GeneTree" id="ENSGT01040000240444"/>
<keyword evidence="2 9" id="KW-0812">Transmembrane</keyword>
<evidence type="ECO:0000256" key="6">
    <source>
        <dbReference type="ARBA" id="ARBA00023170"/>
    </source>
</evidence>
<feature type="transmembrane region" description="Helical" evidence="9">
    <location>
        <begin position="175"/>
        <end position="207"/>
    </location>
</feature>
<evidence type="ECO:0000313" key="12">
    <source>
        <dbReference type="Proteomes" id="UP000261340"/>
    </source>
</evidence>
<dbReference type="GO" id="GO:0005886">
    <property type="term" value="C:plasma membrane"/>
    <property type="evidence" value="ECO:0007669"/>
    <property type="project" value="TreeGrafter"/>
</dbReference>
<dbReference type="InterPro" id="IPR000276">
    <property type="entry name" value="GPCR_Rhodpsn"/>
</dbReference>
<keyword evidence="8" id="KW-0807">Transducer</keyword>
<keyword evidence="4" id="KW-0297">G-protein coupled receptor</keyword>
<comment type="subcellular location">
    <subcellularLocation>
        <location evidence="1">Membrane</location>
        <topology evidence="1">Multi-pass membrane protein</topology>
    </subcellularLocation>
</comment>
<dbReference type="GO" id="GO:0035025">
    <property type="term" value="P:positive regulation of Rho protein signal transduction"/>
    <property type="evidence" value="ECO:0007669"/>
    <property type="project" value="TreeGrafter"/>
</dbReference>
<evidence type="ECO:0000256" key="5">
    <source>
        <dbReference type="ARBA" id="ARBA00023136"/>
    </source>
</evidence>
<name>A0A3Q0SGS7_AMPCI</name>
<feature type="transmembrane region" description="Helical" evidence="9">
    <location>
        <begin position="28"/>
        <end position="47"/>
    </location>
</feature>
<dbReference type="GO" id="GO:0007200">
    <property type="term" value="P:phospholipase C-activating G protein-coupled receptor signaling pathway"/>
    <property type="evidence" value="ECO:0007669"/>
    <property type="project" value="TreeGrafter"/>
</dbReference>
<feature type="transmembrane region" description="Helical" evidence="9">
    <location>
        <begin position="85"/>
        <end position="114"/>
    </location>
</feature>
<dbReference type="Proteomes" id="UP000261340">
    <property type="component" value="Unplaced"/>
</dbReference>
<evidence type="ECO:0000256" key="4">
    <source>
        <dbReference type="ARBA" id="ARBA00023040"/>
    </source>
</evidence>
<feature type="transmembrane region" description="Helical" evidence="9">
    <location>
        <begin position="59"/>
        <end position="79"/>
    </location>
</feature>
<dbReference type="PANTHER" id="PTHR24232:SF101">
    <property type="entry name" value="G-PROTEIN COUPLED RECEPTOR 35-LIKE"/>
    <property type="match status" value="1"/>
</dbReference>
<dbReference type="Gene3D" id="1.20.1070.10">
    <property type="entry name" value="Rhodopsin 7-helix transmembrane proteins"/>
    <property type="match status" value="1"/>
</dbReference>
<evidence type="ECO:0000256" key="8">
    <source>
        <dbReference type="ARBA" id="ARBA00023224"/>
    </source>
</evidence>
<accession>A0A3Q0SGS7</accession>
<protein>
    <recommendedName>
        <fullName evidence="10">G-protein coupled receptors family 1 profile domain-containing protein</fullName>
    </recommendedName>
</protein>
<evidence type="ECO:0000256" key="2">
    <source>
        <dbReference type="ARBA" id="ARBA00022692"/>
    </source>
</evidence>
<evidence type="ECO:0000313" key="11">
    <source>
        <dbReference type="Ensembl" id="ENSACIP00000022222.1"/>
    </source>
</evidence>
<dbReference type="STRING" id="61819.ENSACIP00000022222"/>
<keyword evidence="5 9" id="KW-0472">Membrane</keyword>
<dbReference type="InterPro" id="IPR017452">
    <property type="entry name" value="GPCR_Rhodpsn_7TM"/>
</dbReference>
<evidence type="ECO:0000256" key="1">
    <source>
        <dbReference type="ARBA" id="ARBA00004141"/>
    </source>
</evidence>
<dbReference type="SUPFAM" id="SSF81321">
    <property type="entry name" value="Family A G protein-coupled receptor-like"/>
    <property type="match status" value="1"/>
</dbReference>
<feature type="transmembrane region" description="Helical" evidence="9">
    <location>
        <begin position="219"/>
        <end position="243"/>
    </location>
</feature>
<evidence type="ECO:0000256" key="7">
    <source>
        <dbReference type="ARBA" id="ARBA00023180"/>
    </source>
</evidence>
<feature type="domain" description="G-protein coupled receptors family 1 profile" evidence="10">
    <location>
        <begin position="38"/>
        <end position="282"/>
    </location>
</feature>
<reference evidence="11" key="2">
    <citation type="submission" date="2025-09" db="UniProtKB">
        <authorList>
            <consortium name="Ensembl"/>
        </authorList>
    </citation>
    <scope>IDENTIFICATION</scope>
</reference>